<proteinExistence type="predicted"/>
<name>A0ABT6TL49_9BACL</name>
<dbReference type="RefSeq" id="WP_282909841.1">
    <property type="nucleotide sequence ID" value="NZ_JAGRPV010000001.1"/>
</dbReference>
<dbReference type="Proteomes" id="UP001161691">
    <property type="component" value="Unassembled WGS sequence"/>
</dbReference>
<protein>
    <submittedName>
        <fullName evidence="2">Uncharacterized protein</fullName>
    </submittedName>
</protein>
<accession>A0ABT6TL49</accession>
<evidence type="ECO:0000256" key="1">
    <source>
        <dbReference type="SAM" id="MobiDB-lite"/>
    </source>
</evidence>
<evidence type="ECO:0000313" key="2">
    <source>
        <dbReference type="EMBL" id="MDI4647035.1"/>
    </source>
</evidence>
<gene>
    <name evidence="2" type="ORF">KB449_18810</name>
</gene>
<keyword evidence="3" id="KW-1185">Reference proteome</keyword>
<evidence type="ECO:0000313" key="3">
    <source>
        <dbReference type="Proteomes" id="UP001161691"/>
    </source>
</evidence>
<organism evidence="2 3">
    <name type="scientific">Cohnella hashimotonis</name>
    <dbReference type="NCBI Taxonomy" id="2826895"/>
    <lineage>
        <taxon>Bacteria</taxon>
        <taxon>Bacillati</taxon>
        <taxon>Bacillota</taxon>
        <taxon>Bacilli</taxon>
        <taxon>Bacillales</taxon>
        <taxon>Paenibacillaceae</taxon>
        <taxon>Cohnella</taxon>
    </lineage>
</organism>
<reference evidence="2" key="1">
    <citation type="submission" date="2023-04" db="EMBL/GenBank/DDBJ databases">
        <title>Comparative genomic analysis of Cohnella hashimotonis sp. nov., isolated from the International Space Station.</title>
        <authorList>
            <person name="Venkateswaran K."/>
            <person name="Simpson A."/>
        </authorList>
    </citation>
    <scope>NUCLEOTIDE SEQUENCE</scope>
    <source>
        <strain evidence="2">F6_2S_P_1</strain>
    </source>
</reference>
<comment type="caution">
    <text evidence="2">The sequence shown here is derived from an EMBL/GenBank/DDBJ whole genome shotgun (WGS) entry which is preliminary data.</text>
</comment>
<sequence>MKTIFGKRWSGGRLVRPMVALVVLAVICAAAVALVLSARGAPTAAIPLRIDGEPVEAAEYLLLLENERAPTIAEYGERYGIEAGSGASFWTTAAGGETPLDTAKRRALAQLTRVKVQQREAVSYGLLDSDSFSSFQKRLDRENERRKRLVAEGGIVYGPVEYQMADYYDYTLSNMRNRLIEVMGPALWPADDKTLEAYYESTKEKRYRKRPGNEEPSAGKSASSTVSLAPDSGFSDYLPFKDIRNVVQNDYWSSRFQQWTDQAAAAAKIDIDEKAYRKIGY</sequence>
<feature type="region of interest" description="Disordered" evidence="1">
    <location>
        <begin position="202"/>
        <end position="227"/>
    </location>
</feature>
<dbReference type="EMBL" id="JAGRPV010000001">
    <property type="protein sequence ID" value="MDI4647035.1"/>
    <property type="molecule type" value="Genomic_DNA"/>
</dbReference>